<reference evidence="2" key="1">
    <citation type="submission" date="2020-11" db="EMBL/GenBank/DDBJ databases">
        <authorList>
            <person name="Konstantinou D."/>
            <person name="Gkelis S."/>
            <person name="Popin R."/>
            <person name="Fewer D."/>
            <person name="Sivonen K."/>
        </authorList>
    </citation>
    <scope>NUCLEOTIDE SEQUENCE</scope>
    <source>
        <strain evidence="2">TAU-MAC 1115</strain>
    </source>
</reference>
<evidence type="ECO:0000313" key="3">
    <source>
        <dbReference type="Proteomes" id="UP000717364"/>
    </source>
</evidence>
<dbReference type="Pfam" id="PF12770">
    <property type="entry name" value="CHAT"/>
    <property type="match status" value="1"/>
</dbReference>
<dbReference type="InterPro" id="IPR012334">
    <property type="entry name" value="Pectin_lyas_fold"/>
</dbReference>
<evidence type="ECO:0000313" key="2">
    <source>
        <dbReference type="EMBL" id="MBT9315889.1"/>
    </source>
</evidence>
<dbReference type="Pfam" id="PF05860">
    <property type="entry name" value="TPS"/>
    <property type="match status" value="1"/>
</dbReference>
<dbReference type="InterPro" id="IPR024983">
    <property type="entry name" value="CHAT_dom"/>
</dbReference>
<dbReference type="SMART" id="SM00912">
    <property type="entry name" value="Haemagg_act"/>
    <property type="match status" value="1"/>
</dbReference>
<organism evidence="2 3">
    <name type="scientific">Leptothoe spongobia TAU-MAC 1115</name>
    <dbReference type="NCBI Taxonomy" id="1967444"/>
    <lineage>
        <taxon>Bacteria</taxon>
        <taxon>Bacillati</taxon>
        <taxon>Cyanobacteriota</taxon>
        <taxon>Cyanophyceae</taxon>
        <taxon>Nodosilineales</taxon>
        <taxon>Cymatolegaceae</taxon>
        <taxon>Leptothoe</taxon>
        <taxon>Leptothoe spongobia</taxon>
    </lineage>
</organism>
<protein>
    <submittedName>
        <fullName evidence="2">CHAT domain-containing protein</fullName>
    </submittedName>
</protein>
<dbReference type="Gene3D" id="2.160.20.10">
    <property type="entry name" value="Single-stranded right-handed beta-helix, Pectin lyase-like"/>
    <property type="match status" value="1"/>
</dbReference>
<dbReference type="RefSeq" id="WP_215608954.1">
    <property type="nucleotide sequence ID" value="NZ_JADOES010000017.1"/>
</dbReference>
<dbReference type="EMBL" id="JADOES010000017">
    <property type="protein sequence ID" value="MBT9315889.1"/>
    <property type="molecule type" value="Genomic_DNA"/>
</dbReference>
<proteinExistence type="predicted"/>
<keyword evidence="3" id="KW-1185">Reference proteome</keyword>
<dbReference type="NCBIfam" id="TIGR01901">
    <property type="entry name" value="adhes_NPXG"/>
    <property type="match status" value="1"/>
</dbReference>
<comment type="caution">
    <text evidence="2">The sequence shown here is derived from an EMBL/GenBank/DDBJ whole genome shotgun (WGS) entry which is preliminary data.</text>
</comment>
<sequence length="1324" mass="137824">MAAAQAQSITSADTVTSVQQNGTQFQIDGGNLSGDSTTLFHSFDQFGLLTGESVQFANPVTVENIVGRVIGGDASIIDGGLGVNGDANLYLLNPAGIFLGENTQLNLGGSFSASTATGLIFGEELLDVLGTNDYTRLTGTPTGYGFDHEQASAVVNTGDLSVGSGQALTLLGGQVINTGPLSAPGGEVLVMAVPGKNRVRLSQTGSLLDLELETLSVEAAQPVSAFTVATIPTLLTGASALGMATDITVHLDGTVSLSGSSLQVPLDSNTVVVSGQLDADSGNIGVFGDQIALIGTNVDASGDIGGGTVLIGGDESGAGSVPNATATVIDETSIVRADARDNGNGGKIVAWGTNLLSSAGQLFARGGANGGDGGFIETSSLGQLNVAIAPDISAVNGLGGLWLLDPPNIRIVEGNVVINISGVNPFDASGFGADESLLGVDLILNALADGGNVEVRTMGDTPGDGNITLETPLDYDTTNGTLNLLAEGEINILEDIFDSSDEIDFISEEGEFSFLPSDSINLNLTANGQITVEGSILTQGGQVSIISNQAGVNAVDINTGGIDVEGNVVSGEITIQANDNIFVADGLFTAGDDILLETQQGSINFAAQEESIEVLPSISSFGGDITLTALQGSVDVAEFISTSPFEVVSAAAGDVTVESQDFISVDGILANAFNVDGGQVTLKSQGDVVFSFINTISETEAGGDVIVESSLGNVRGTDVISFVPPSGSSEPGGEIIEPFPEGEDLEVIVPEPEIIVLDPEELSATIVTDGFASDGTITITHGGGNRIPFDIGDATVNGTAGSLTTGTTTLEDGNPNEPFLGSFDAGDIQIITTDDPPVVEPPVVEPPVVEPPVVEPPVVEPPEIDPCVTDCQADVNLPHDERDPGGGVNTLLTPEVLIKRFEEKITSDVANHLKSSLAEGDSLSMFNGQGGAAADLSTARANLRKVQGQTGKRPALIYAVFGASDSPADAANILQTSTASDPLELLLVTAEGEPHYVQLSATRREVLKLAQRFRRQVTTPTRINTKTYLQPGQGLYKLLIEPLEAELKAQNIDTISFITDTGLRSIPLAALHDGQNFIIQNYNIGLMPSLSLTDLTYQDLNNVSALVAGASTFANQAPLPGVSIEIDAIASERPSKVLKDDAFSLDMLKNERQQIPYGIIHLATHGEFNVGDLSQSYLYLHDERLRLDQLRTIGLNRPTVELITLSACQTALGNRSAELGFAGFAVLAGAKTSIASLWNVNDEASAGFMIEFYRQLQENQPIIKAEALRQAQLAMLRGDISIEDDQLKGLAESHQLPDELAIEGRADFRHPYYWAAFSLVGSPW</sequence>
<dbReference type="SUPFAM" id="SSF51126">
    <property type="entry name" value="Pectin lyase-like"/>
    <property type="match status" value="1"/>
</dbReference>
<feature type="domain" description="Filamentous haemagglutinin FhaB/tRNA nuclease CdiA-like TPS" evidence="1">
    <location>
        <begin position="6"/>
        <end position="122"/>
    </location>
</feature>
<gene>
    <name evidence="2" type="ORF">IXB50_10690</name>
</gene>
<dbReference type="InterPro" id="IPR011050">
    <property type="entry name" value="Pectin_lyase_fold/virulence"/>
</dbReference>
<evidence type="ECO:0000259" key="1">
    <source>
        <dbReference type="SMART" id="SM00912"/>
    </source>
</evidence>
<dbReference type="Proteomes" id="UP000717364">
    <property type="component" value="Unassembled WGS sequence"/>
</dbReference>
<reference evidence="2" key="2">
    <citation type="journal article" date="2021" name="Mar. Drugs">
        <title>Genome Reduction and Secondary Metabolism of the Marine Sponge-Associated Cyanobacterium Leptothoe.</title>
        <authorList>
            <person name="Konstantinou D."/>
            <person name="Popin R.V."/>
            <person name="Fewer D.P."/>
            <person name="Sivonen K."/>
            <person name="Gkelis S."/>
        </authorList>
    </citation>
    <scope>NUCLEOTIDE SEQUENCE</scope>
    <source>
        <strain evidence="2">TAU-MAC 1115</strain>
    </source>
</reference>
<name>A0A947DFV7_9CYAN</name>
<dbReference type="InterPro" id="IPR008638">
    <property type="entry name" value="FhaB/CdiA-like_TPS"/>
</dbReference>
<accession>A0A947DFV7</accession>